<dbReference type="PANTHER" id="PTHR23083">
    <property type="entry name" value="TETRATRICOPEPTIDE REPEAT PROTEIN, TPR"/>
    <property type="match status" value="1"/>
</dbReference>
<feature type="region of interest" description="Disordered" evidence="3">
    <location>
        <begin position="54"/>
        <end position="73"/>
    </location>
</feature>
<comment type="caution">
    <text evidence="4">The sequence shown here is derived from an EMBL/GenBank/DDBJ whole genome shotgun (WGS) entry which is preliminary data.</text>
</comment>
<feature type="compositionally biased region" description="Basic and acidic residues" evidence="3">
    <location>
        <begin position="752"/>
        <end position="780"/>
    </location>
</feature>
<evidence type="ECO:0000256" key="1">
    <source>
        <dbReference type="ARBA" id="ARBA00002550"/>
    </source>
</evidence>
<dbReference type="AlphaFoldDB" id="A0AAN7SWL9"/>
<evidence type="ECO:0000313" key="4">
    <source>
        <dbReference type="EMBL" id="KAK5082986.1"/>
    </source>
</evidence>
<gene>
    <name evidence="4" type="ORF">LTR05_006868</name>
</gene>
<feature type="compositionally biased region" description="Pro residues" evidence="3">
    <location>
        <begin position="829"/>
        <end position="839"/>
    </location>
</feature>
<dbReference type="Gene3D" id="1.25.40.10">
    <property type="entry name" value="Tetratricopeptide repeat domain"/>
    <property type="match status" value="1"/>
</dbReference>
<feature type="compositionally biased region" description="Low complexity" evidence="3">
    <location>
        <begin position="848"/>
        <end position="863"/>
    </location>
</feature>
<protein>
    <recommendedName>
        <fullName evidence="6">Filamentation protein</fullName>
    </recommendedName>
</protein>
<dbReference type="Proteomes" id="UP001309876">
    <property type="component" value="Unassembled WGS sequence"/>
</dbReference>
<proteinExistence type="inferred from homology"/>
<feature type="region of interest" description="Disordered" evidence="3">
    <location>
        <begin position="818"/>
        <end position="866"/>
    </location>
</feature>
<dbReference type="InterPro" id="IPR051722">
    <property type="entry name" value="Endocytosis_PI4K-reg_protein"/>
</dbReference>
<evidence type="ECO:0000256" key="2">
    <source>
        <dbReference type="ARBA" id="ARBA00038251"/>
    </source>
</evidence>
<dbReference type="SMART" id="SM00028">
    <property type="entry name" value="TPR"/>
    <property type="match status" value="3"/>
</dbReference>
<evidence type="ECO:0008006" key="6">
    <source>
        <dbReference type="Google" id="ProtNLM"/>
    </source>
</evidence>
<evidence type="ECO:0000313" key="5">
    <source>
        <dbReference type="Proteomes" id="UP001309876"/>
    </source>
</evidence>
<evidence type="ECO:0000256" key="3">
    <source>
        <dbReference type="SAM" id="MobiDB-lite"/>
    </source>
</evidence>
<dbReference type="InterPro" id="IPR019734">
    <property type="entry name" value="TPR_rpt"/>
</dbReference>
<comment type="similarity">
    <text evidence="2">Belongs to the YPP1 family.</text>
</comment>
<comment type="function">
    <text evidence="1">Involved in endocytosis.</text>
</comment>
<keyword evidence="5" id="KW-1185">Reference proteome</keyword>
<accession>A0AAN7SWL9</accession>
<feature type="region of interest" description="Disordered" evidence="3">
    <location>
        <begin position="691"/>
        <end position="794"/>
    </location>
</feature>
<dbReference type="PANTHER" id="PTHR23083:SF464">
    <property type="entry name" value="TETRATRICOPEPTIDE REPEAT DOMAIN 7, ISOFORM A"/>
    <property type="match status" value="1"/>
</dbReference>
<name>A0AAN7SWL9_9EURO</name>
<organism evidence="4 5">
    <name type="scientific">Lithohypha guttulata</name>
    <dbReference type="NCBI Taxonomy" id="1690604"/>
    <lineage>
        <taxon>Eukaryota</taxon>
        <taxon>Fungi</taxon>
        <taxon>Dikarya</taxon>
        <taxon>Ascomycota</taxon>
        <taxon>Pezizomycotina</taxon>
        <taxon>Eurotiomycetes</taxon>
        <taxon>Chaetothyriomycetidae</taxon>
        <taxon>Chaetothyriales</taxon>
        <taxon>Trichomeriaceae</taxon>
        <taxon>Lithohypha</taxon>
    </lineage>
</organism>
<sequence length="1137" mass="126053">MSAHEDKATRYIGLLNAARVNGSWNEFPELIRKVNKHAPQRTVLTQTAAAEHHVATNATQRPQTTHSSSSTTVDTLQRTIEGSQDHTEEIFQGRTCLAWAAFTGISNGTPHSIPVGNVIQLFDTYGRRDASLWTKICLLKAVSIQGKSQMQRGEELQAVAIYKAAASWVELNNDLVKATPQMAYWAEQILAAYGTGSTDAVSTEARSRALQTWSTLVLRSQEVSRTTYGDSGIQISRTSVWEYYYDMAIRRLEQPNHTTTHTRAKLAAELRAIETAYETALLKNKKFPKATESNVVIEQWVERVVRNWQILCGPGWQESDLGPGGRNAATRNVLDILYRAATKTFHSTLILRRLFQVHKSLAEFDLAYHCLDTYIELVERARERAAKAGEPSPESEEIMLLVVAEGVEGLCSYGHQEEARKAFDLVSQLEDWLDEIVPDEHEVVPNGHADSGHTTPTPPSNEAVQVVYRAIGIGRAHWARWTPFSETRSTLQSDALEALQKASRLSDPHPQTLYALALLCAETRDISQAVKWTKMGLQKLTQLRSQGNLQQQGAFWHLMTLLLSSQQDFDTALQSSIATLDNVLGPTLFNGHESLADDPSTRATEQIADDLECDDLQKVVEVQITYLALTELMDGPEAALNVSGELLSLYAKLFKRFEVGDIKPAIDEMPPPPKTSAGTIKSVRGSIFSRRKATPSLAPSVTTTSLRSVANTDISGRPGTQTSQAPTIQVTDETGKSSSKKHHHLVHRHHEHKDSRLSKDTRPLNTRRITEEPESLEKEPFASADGQTSPKNTAAIDHAPLTGRIHDDRSEAKQDLGTVPHNVTSHDQAPPPLGHPEQPPEQDVRLPNINSSSTSTSPIPRSSKTAAQKHAFVVLNKMWLMISTLYRRSHMFEDAREACEEAAKAASRVEALITIVDASARSLANPGWGGGGKSSDEVWADVYCSKAELLLAIAQRREKEGTVPTSEAWRDIVEQYEHCLMYYPNHSAGIIGLSNILLDYYDKKIDLAKKVDDGRSFGSGHASGSKDEDIMLGAQTPSQEHLHDPFISSSETPEDLRKTPENLNRIAARDRAYGLLNTLTKLGSGWDNSEAWFALARAHELGGEIEKAKKILWWCIELEDTRPIRHWRNLGCGGYVL</sequence>
<dbReference type="EMBL" id="JAVRRJ010000007">
    <property type="protein sequence ID" value="KAK5082986.1"/>
    <property type="molecule type" value="Genomic_DNA"/>
</dbReference>
<dbReference type="InterPro" id="IPR011990">
    <property type="entry name" value="TPR-like_helical_dom_sf"/>
</dbReference>
<feature type="compositionally biased region" description="Polar residues" evidence="3">
    <location>
        <begin position="697"/>
        <end position="732"/>
    </location>
</feature>
<reference evidence="4 5" key="1">
    <citation type="submission" date="2023-08" db="EMBL/GenBank/DDBJ databases">
        <title>Black Yeasts Isolated from many extreme environments.</title>
        <authorList>
            <person name="Coleine C."/>
            <person name="Stajich J.E."/>
            <person name="Selbmann L."/>
        </authorList>
    </citation>
    <scope>NUCLEOTIDE SEQUENCE [LARGE SCALE GENOMIC DNA]</scope>
    <source>
        <strain evidence="4 5">CCFEE 5910</strain>
    </source>
</reference>
<feature type="compositionally biased region" description="Basic residues" evidence="3">
    <location>
        <begin position="738"/>
        <end position="751"/>
    </location>
</feature>